<reference evidence="4" key="1">
    <citation type="journal article" date="2020" name="ISME J.">
        <title>Gammaproteobacteria mediating utilization of methyl-, sulfur- and petroleum organic compounds in deep ocean hydrothermal plumes.</title>
        <authorList>
            <person name="Zhou Z."/>
            <person name="Liu Y."/>
            <person name="Pan J."/>
            <person name="Cron B.R."/>
            <person name="Toner B.M."/>
            <person name="Anantharaman K."/>
            <person name="Breier J.A."/>
            <person name="Dick G.J."/>
            <person name="Li M."/>
        </authorList>
    </citation>
    <scope>NUCLEOTIDE SEQUENCE</scope>
    <source>
        <strain evidence="4">SZUA-1435</strain>
    </source>
</reference>
<dbReference type="Proteomes" id="UP000605805">
    <property type="component" value="Unassembled WGS sequence"/>
</dbReference>
<dbReference type="PANTHER" id="PTHR43080:SF2">
    <property type="entry name" value="CBS DOMAIN-CONTAINING PROTEIN"/>
    <property type="match status" value="1"/>
</dbReference>
<evidence type="ECO:0000256" key="2">
    <source>
        <dbReference type="PROSITE-ProRule" id="PRU00703"/>
    </source>
</evidence>
<proteinExistence type="predicted"/>
<dbReference type="SUPFAM" id="SSF54631">
    <property type="entry name" value="CBS-domain pair"/>
    <property type="match status" value="1"/>
</dbReference>
<dbReference type="PANTHER" id="PTHR43080">
    <property type="entry name" value="CBS DOMAIN-CONTAINING PROTEIN CBSX3, MITOCHONDRIAL"/>
    <property type="match status" value="1"/>
</dbReference>
<evidence type="ECO:0000256" key="1">
    <source>
        <dbReference type="ARBA" id="ARBA00023122"/>
    </source>
</evidence>
<evidence type="ECO:0000313" key="4">
    <source>
        <dbReference type="EMBL" id="HIP57502.1"/>
    </source>
</evidence>
<evidence type="ECO:0000313" key="5">
    <source>
        <dbReference type="Proteomes" id="UP000605805"/>
    </source>
</evidence>
<protein>
    <submittedName>
        <fullName evidence="4">CBS domain-containing protein</fullName>
    </submittedName>
</protein>
<dbReference type="InterPro" id="IPR000644">
    <property type="entry name" value="CBS_dom"/>
</dbReference>
<dbReference type="InterPro" id="IPR051257">
    <property type="entry name" value="Diverse_CBS-Domain"/>
</dbReference>
<keyword evidence="1 2" id="KW-0129">CBS domain</keyword>
<sequence length="131" mass="14406">MTLEHVKNIMVKDLVVTSPHTPVKNVVKLMKERNVGSVLIIDSDGKLVGIFTERDLVKLVAEGLSLEIPVGEVMSKDLLVAHETDSIASLANKMLEKWIRHIPVVNVEGKPVGIVSIRDVLRHVLAACLFP</sequence>
<dbReference type="PROSITE" id="PS51371">
    <property type="entry name" value="CBS"/>
    <property type="match status" value="2"/>
</dbReference>
<organism evidence="4 5">
    <name type="scientific">Ignisphaera aggregans</name>
    <dbReference type="NCBI Taxonomy" id="334771"/>
    <lineage>
        <taxon>Archaea</taxon>
        <taxon>Thermoproteota</taxon>
        <taxon>Thermoprotei</taxon>
        <taxon>Desulfurococcales</taxon>
        <taxon>Desulfurococcaceae</taxon>
        <taxon>Ignisphaera</taxon>
    </lineage>
</organism>
<comment type="caution">
    <text evidence="4">The sequence shown here is derived from an EMBL/GenBank/DDBJ whole genome shotgun (WGS) entry which is preliminary data.</text>
</comment>
<evidence type="ECO:0000259" key="3">
    <source>
        <dbReference type="PROSITE" id="PS51371"/>
    </source>
</evidence>
<dbReference type="AlphaFoldDB" id="A0A833DTP9"/>
<feature type="domain" description="CBS" evidence="3">
    <location>
        <begin position="10"/>
        <end position="66"/>
    </location>
</feature>
<dbReference type="EMBL" id="DQTV01000109">
    <property type="protein sequence ID" value="HIP57502.1"/>
    <property type="molecule type" value="Genomic_DNA"/>
</dbReference>
<dbReference type="Pfam" id="PF00571">
    <property type="entry name" value="CBS"/>
    <property type="match status" value="2"/>
</dbReference>
<feature type="domain" description="CBS" evidence="3">
    <location>
        <begin position="74"/>
        <end position="131"/>
    </location>
</feature>
<dbReference type="CDD" id="cd09836">
    <property type="entry name" value="CBS_pair_arch"/>
    <property type="match status" value="1"/>
</dbReference>
<dbReference type="Gene3D" id="3.10.580.10">
    <property type="entry name" value="CBS-domain"/>
    <property type="match status" value="1"/>
</dbReference>
<name>A0A833DTP9_9CREN</name>
<accession>A0A833DTP9</accession>
<gene>
    <name evidence="4" type="ORF">EYH02_05500</name>
</gene>
<dbReference type="InterPro" id="IPR046342">
    <property type="entry name" value="CBS_dom_sf"/>
</dbReference>
<dbReference type="SMART" id="SM00116">
    <property type="entry name" value="CBS"/>
    <property type="match status" value="2"/>
</dbReference>